<name>A0ABT4CEQ9_9ACTN</name>
<dbReference type="RefSeq" id="WP_268112409.1">
    <property type="nucleotide sequence ID" value="NZ_JAPPUX010000004.1"/>
</dbReference>
<dbReference type="Pfam" id="PF17784">
    <property type="entry name" value="Sulfotransfer_4"/>
    <property type="match status" value="1"/>
</dbReference>
<gene>
    <name evidence="2" type="ORF">NYO98_14290</name>
</gene>
<dbReference type="InterPro" id="IPR027417">
    <property type="entry name" value="P-loop_NTPase"/>
</dbReference>
<comment type="caution">
    <text evidence="2">The sequence shown here is derived from an EMBL/GenBank/DDBJ whole genome shotgun (WGS) entry which is preliminary data.</text>
</comment>
<evidence type="ECO:0000256" key="1">
    <source>
        <dbReference type="SAM" id="MobiDB-lite"/>
    </source>
</evidence>
<dbReference type="PANTHER" id="PTHR36978:SF4">
    <property type="entry name" value="P-LOOP CONTAINING NUCLEOSIDE TRIPHOSPHATE HYDROLASE PROTEIN"/>
    <property type="match status" value="1"/>
</dbReference>
<reference evidence="2" key="1">
    <citation type="submission" date="2022-08" db="EMBL/GenBank/DDBJ databases">
        <title>Genome sequencing of Nocardioides sp. STR2.</title>
        <authorList>
            <person name="So Y."/>
        </authorList>
    </citation>
    <scope>NUCLEOTIDE SEQUENCE</scope>
    <source>
        <strain evidence="2">STR2</strain>
    </source>
</reference>
<accession>A0ABT4CEQ9</accession>
<keyword evidence="3" id="KW-1185">Reference proteome</keyword>
<dbReference type="Gene3D" id="3.40.50.300">
    <property type="entry name" value="P-loop containing nucleotide triphosphate hydrolases"/>
    <property type="match status" value="1"/>
</dbReference>
<dbReference type="SUPFAM" id="SSF52540">
    <property type="entry name" value="P-loop containing nucleoside triphosphate hydrolases"/>
    <property type="match status" value="1"/>
</dbReference>
<evidence type="ECO:0008006" key="4">
    <source>
        <dbReference type="Google" id="ProtNLM"/>
    </source>
</evidence>
<proteinExistence type="predicted"/>
<dbReference type="PANTHER" id="PTHR36978">
    <property type="entry name" value="P-LOOP CONTAINING NUCLEOTIDE TRIPHOSPHATE HYDROLASE"/>
    <property type="match status" value="1"/>
</dbReference>
<protein>
    <recommendedName>
        <fullName evidence="4">Sulfotransferase family protein</fullName>
    </recommendedName>
</protein>
<evidence type="ECO:0000313" key="3">
    <source>
        <dbReference type="Proteomes" id="UP001074726"/>
    </source>
</evidence>
<sequence>MLQVIGAGFGRTGTASTKAALEMLLGQPCYHMFEALSHLEHQPAWLAAAAGDTGAMRGVLDGYGATVDWPGCSLWRELMALYPGARVLLTVRPPDRWWDSYSETIHELMLMPVPDAAEVGQELVDLSVFGRVLTTRSFGTPYEEQSPADLVAAYEQHNAEVRSEVPADRLLEYDVTQGWGPLCDFLYLPVPDAPMPRTNDRQAFRELFGLDGPSREVQEPYTQEQIEGHFRTAAGDGASSAG</sequence>
<feature type="region of interest" description="Disordered" evidence="1">
    <location>
        <begin position="213"/>
        <end position="242"/>
    </location>
</feature>
<dbReference type="InterPro" id="IPR040632">
    <property type="entry name" value="Sulfotransfer_4"/>
</dbReference>
<dbReference type="EMBL" id="JAPPUX010000004">
    <property type="protein sequence ID" value="MCY4727453.1"/>
    <property type="molecule type" value="Genomic_DNA"/>
</dbReference>
<organism evidence="2 3">
    <name type="scientific">Nocardioides pini</name>
    <dbReference type="NCBI Taxonomy" id="2975053"/>
    <lineage>
        <taxon>Bacteria</taxon>
        <taxon>Bacillati</taxon>
        <taxon>Actinomycetota</taxon>
        <taxon>Actinomycetes</taxon>
        <taxon>Propionibacteriales</taxon>
        <taxon>Nocardioidaceae</taxon>
        <taxon>Nocardioides</taxon>
    </lineage>
</organism>
<dbReference type="Proteomes" id="UP001074726">
    <property type="component" value="Unassembled WGS sequence"/>
</dbReference>
<evidence type="ECO:0000313" key="2">
    <source>
        <dbReference type="EMBL" id="MCY4727453.1"/>
    </source>
</evidence>